<accession>A0A6M0JVC1</accession>
<dbReference type="EMBL" id="JAAIJQ010000008">
    <property type="protein sequence ID" value="NEV61119.1"/>
    <property type="molecule type" value="Genomic_DNA"/>
</dbReference>
<dbReference type="Proteomes" id="UP000483379">
    <property type="component" value="Unassembled WGS sequence"/>
</dbReference>
<sequence length="259" mass="28430">MFRDMKPLDRDQHRCLRLAPNQPFLHAAKEMLVSVVAAEASQIAREYVIVFPGGESGLPAALLGAQEGVNAYVNEQGQWVGRYIPAVVRRYPFQLLSRGPVDEGKAGETRFAILIDESAPHLAETAGERLFTDAGEPTATLLRVQQVLTALEQERVRTNALVSQLDQQGLLVDRVVKIQPSGQDVRQVSGLRVIDPKRLNGLTADALKALHTTGALELAYAHLLSLSNLRDGWLAKRSAAPQIDIMDFSLADPLNFNLH</sequence>
<dbReference type="RefSeq" id="WP_164451168.1">
    <property type="nucleotide sequence ID" value="NZ_JAAIJQ010000008.1"/>
</dbReference>
<name>A0A6M0JVC1_9GAMM</name>
<reference evidence="1 2" key="1">
    <citation type="submission" date="2020-02" db="EMBL/GenBank/DDBJ databases">
        <title>Genome sequences of Thiorhodococcus mannitoliphagus and Thiorhodococcus minor, purple sulfur photosynthetic bacteria in the gammaproteobacterial family, Chromatiaceae.</title>
        <authorList>
            <person name="Aviles F.A."/>
            <person name="Meyer T.E."/>
            <person name="Kyndt J.A."/>
        </authorList>
    </citation>
    <scope>NUCLEOTIDE SEQUENCE [LARGE SCALE GENOMIC DNA]</scope>
    <source>
        <strain evidence="1 2">DSM 11518</strain>
    </source>
</reference>
<comment type="caution">
    <text evidence="1">The sequence shown here is derived from an EMBL/GenBank/DDBJ whole genome shotgun (WGS) entry which is preliminary data.</text>
</comment>
<protein>
    <submittedName>
        <fullName evidence="1">SapC family protein</fullName>
    </submittedName>
</protein>
<proteinExistence type="predicted"/>
<gene>
    <name evidence="1" type="ORF">G3446_04250</name>
</gene>
<evidence type="ECO:0000313" key="1">
    <source>
        <dbReference type="EMBL" id="NEV61119.1"/>
    </source>
</evidence>
<dbReference type="AlphaFoldDB" id="A0A6M0JVC1"/>
<keyword evidence="2" id="KW-1185">Reference proteome</keyword>
<evidence type="ECO:0000313" key="2">
    <source>
        <dbReference type="Proteomes" id="UP000483379"/>
    </source>
</evidence>
<dbReference type="Pfam" id="PF07277">
    <property type="entry name" value="SapC"/>
    <property type="match status" value="1"/>
</dbReference>
<dbReference type="InterPro" id="IPR010836">
    <property type="entry name" value="SapC"/>
</dbReference>
<organism evidence="1 2">
    <name type="scientific">Thiorhodococcus minor</name>
    <dbReference type="NCBI Taxonomy" id="57489"/>
    <lineage>
        <taxon>Bacteria</taxon>
        <taxon>Pseudomonadati</taxon>
        <taxon>Pseudomonadota</taxon>
        <taxon>Gammaproteobacteria</taxon>
        <taxon>Chromatiales</taxon>
        <taxon>Chromatiaceae</taxon>
        <taxon>Thiorhodococcus</taxon>
    </lineage>
</organism>